<reference evidence="1 2" key="1">
    <citation type="journal article" date="2019" name="Nat. Ecol. Evol.">
        <title>Megaphylogeny resolves global patterns of mushroom evolution.</title>
        <authorList>
            <person name="Varga T."/>
            <person name="Krizsan K."/>
            <person name="Foldi C."/>
            <person name="Dima B."/>
            <person name="Sanchez-Garcia M."/>
            <person name="Sanchez-Ramirez S."/>
            <person name="Szollosi G.J."/>
            <person name="Szarkandi J.G."/>
            <person name="Papp V."/>
            <person name="Albert L."/>
            <person name="Andreopoulos W."/>
            <person name="Angelini C."/>
            <person name="Antonin V."/>
            <person name="Barry K.W."/>
            <person name="Bougher N.L."/>
            <person name="Buchanan P."/>
            <person name="Buyck B."/>
            <person name="Bense V."/>
            <person name="Catcheside P."/>
            <person name="Chovatia M."/>
            <person name="Cooper J."/>
            <person name="Damon W."/>
            <person name="Desjardin D."/>
            <person name="Finy P."/>
            <person name="Geml J."/>
            <person name="Haridas S."/>
            <person name="Hughes K."/>
            <person name="Justo A."/>
            <person name="Karasinski D."/>
            <person name="Kautmanova I."/>
            <person name="Kiss B."/>
            <person name="Kocsube S."/>
            <person name="Kotiranta H."/>
            <person name="LaButti K.M."/>
            <person name="Lechner B.E."/>
            <person name="Liimatainen K."/>
            <person name="Lipzen A."/>
            <person name="Lukacs Z."/>
            <person name="Mihaltcheva S."/>
            <person name="Morgado L.N."/>
            <person name="Niskanen T."/>
            <person name="Noordeloos M.E."/>
            <person name="Ohm R.A."/>
            <person name="Ortiz-Santana B."/>
            <person name="Ovrebo C."/>
            <person name="Racz N."/>
            <person name="Riley R."/>
            <person name="Savchenko A."/>
            <person name="Shiryaev A."/>
            <person name="Soop K."/>
            <person name="Spirin V."/>
            <person name="Szebenyi C."/>
            <person name="Tomsovsky M."/>
            <person name="Tulloss R.E."/>
            <person name="Uehling J."/>
            <person name="Grigoriev I.V."/>
            <person name="Vagvolgyi C."/>
            <person name="Papp T."/>
            <person name="Martin F.M."/>
            <person name="Miettinen O."/>
            <person name="Hibbett D.S."/>
            <person name="Nagy L.G."/>
        </authorList>
    </citation>
    <scope>NUCLEOTIDE SEQUENCE [LARGE SCALE GENOMIC DNA]</scope>
    <source>
        <strain evidence="1 2">NL-1719</strain>
    </source>
</reference>
<dbReference type="EMBL" id="ML210014">
    <property type="protein sequence ID" value="TFK57821.1"/>
    <property type="molecule type" value="Genomic_DNA"/>
</dbReference>
<sequence>KTCKRFRTLTHNFYGRAFDVTRPLRKHFTLKEMSGFHTRMKYAGALISGSTALQLFERVDYPNSDLDIYVQEDRCSALLQWLDNRYLLKSIFTRYPDTIQHQGRAFSKVYTFERNFNGKNSIVQLIVTCNSPLEAILEFSLTCVMNFITHEHAYSLFPYLTFVRREAL</sequence>
<evidence type="ECO:0000313" key="2">
    <source>
        <dbReference type="Proteomes" id="UP000308600"/>
    </source>
</evidence>
<keyword evidence="2" id="KW-1185">Reference proteome</keyword>
<protein>
    <submittedName>
        <fullName evidence="1">Uncharacterized protein</fullName>
    </submittedName>
</protein>
<feature type="non-terminal residue" evidence="1">
    <location>
        <position position="1"/>
    </location>
</feature>
<organism evidence="1 2">
    <name type="scientific">Pluteus cervinus</name>
    <dbReference type="NCBI Taxonomy" id="181527"/>
    <lineage>
        <taxon>Eukaryota</taxon>
        <taxon>Fungi</taxon>
        <taxon>Dikarya</taxon>
        <taxon>Basidiomycota</taxon>
        <taxon>Agaricomycotina</taxon>
        <taxon>Agaricomycetes</taxon>
        <taxon>Agaricomycetidae</taxon>
        <taxon>Agaricales</taxon>
        <taxon>Pluteineae</taxon>
        <taxon>Pluteaceae</taxon>
        <taxon>Pluteus</taxon>
    </lineage>
</organism>
<proteinExistence type="predicted"/>
<feature type="non-terminal residue" evidence="1">
    <location>
        <position position="168"/>
    </location>
</feature>
<evidence type="ECO:0000313" key="1">
    <source>
        <dbReference type="EMBL" id="TFK57821.1"/>
    </source>
</evidence>
<dbReference type="Proteomes" id="UP000308600">
    <property type="component" value="Unassembled WGS sequence"/>
</dbReference>
<gene>
    <name evidence="1" type="ORF">BDN72DRAFT_743052</name>
</gene>
<accession>A0ACD2ZX65</accession>
<name>A0ACD2ZX65_9AGAR</name>